<evidence type="ECO:0000313" key="2">
    <source>
        <dbReference type="Proteomes" id="UP000000447"/>
    </source>
</evidence>
<accession>B9L1B4</accession>
<organism evidence="1 2">
    <name type="scientific">Thermomicrobium roseum (strain ATCC 27502 / DSM 5159 / P-2)</name>
    <dbReference type="NCBI Taxonomy" id="309801"/>
    <lineage>
        <taxon>Bacteria</taxon>
        <taxon>Pseudomonadati</taxon>
        <taxon>Thermomicrobiota</taxon>
        <taxon>Thermomicrobia</taxon>
        <taxon>Thermomicrobiales</taxon>
        <taxon>Thermomicrobiaceae</taxon>
        <taxon>Thermomicrobium</taxon>
    </lineage>
</organism>
<gene>
    <name evidence="1" type="ordered locus">trd_0015</name>
</gene>
<dbReference type="HOGENOM" id="CLU_1969500_0_0_0"/>
<keyword evidence="2" id="KW-1185">Reference proteome</keyword>
<protein>
    <submittedName>
        <fullName evidence="1">Uncharacterized protein</fullName>
    </submittedName>
</protein>
<dbReference type="Proteomes" id="UP000000447">
    <property type="component" value="Chromosome"/>
</dbReference>
<sequence length="127" mass="13729">MAEHLRWVGAAVSVWHSCVRADRAHGARRPAATDLASLTSRTTALPDLDRWDVVARSTSAVASAWDRLAGRGAAPFSWWGDAVRRPEVARRGRPLEQTTAVPTIPVTRWCVRGDCGSVRRAEGAGSS</sequence>
<dbReference type="EMBL" id="CP001275">
    <property type="protein sequence ID" value="ACM05801.1"/>
    <property type="molecule type" value="Genomic_DNA"/>
</dbReference>
<evidence type="ECO:0000313" key="1">
    <source>
        <dbReference type="EMBL" id="ACM05801.1"/>
    </source>
</evidence>
<dbReference type="KEGG" id="tro:trd_0015"/>
<reference evidence="1 2" key="1">
    <citation type="journal article" date="2009" name="PLoS ONE">
        <title>Complete genome sequence of the aerobic CO-oxidizing thermophile Thermomicrobium roseum.</title>
        <authorList>
            <person name="Wu D."/>
            <person name="Raymond J."/>
            <person name="Wu M."/>
            <person name="Chatterji S."/>
            <person name="Ren Q."/>
            <person name="Graham J.E."/>
            <person name="Bryant D.A."/>
            <person name="Robb F."/>
            <person name="Colman A."/>
            <person name="Tallon L.J."/>
            <person name="Badger J.H."/>
            <person name="Madupu R."/>
            <person name="Ward N.L."/>
            <person name="Eisen J.A."/>
        </authorList>
    </citation>
    <scope>NUCLEOTIDE SEQUENCE [LARGE SCALE GENOMIC DNA]</scope>
    <source>
        <strain evidence="2">ATCC 27502 / DSM 5159 / P-2</strain>
    </source>
</reference>
<name>B9L1B4_THERP</name>
<proteinExistence type="predicted"/>
<dbReference type="AlphaFoldDB" id="B9L1B4"/>